<keyword evidence="2" id="KW-0646">Protease inhibitor</keyword>
<dbReference type="SUPFAM" id="SSF100897">
    <property type="entry name" value="Plant proteinase inhibitors"/>
    <property type="match status" value="1"/>
</dbReference>
<keyword evidence="3" id="KW-0722">Serine protease inhibitor</keyword>
<dbReference type="AlphaFoldDB" id="A0AAW1NBG5"/>
<evidence type="ECO:0000256" key="3">
    <source>
        <dbReference type="ARBA" id="ARBA00022900"/>
    </source>
</evidence>
<dbReference type="InterPro" id="IPR003465">
    <property type="entry name" value="Prot_inh_I20"/>
</dbReference>
<dbReference type="PANTHER" id="PTHR33832">
    <property type="entry name" value="SERINE-TYPE ENDOPEPTIDASE INHIBITOR"/>
    <property type="match status" value="1"/>
</dbReference>
<keyword evidence="6" id="KW-1185">Reference proteome</keyword>
<dbReference type="EMBL" id="JBDFQZ010000001">
    <property type="protein sequence ID" value="KAK9758166.1"/>
    <property type="molecule type" value="Genomic_DNA"/>
</dbReference>
<sequence length="79" mass="8837">MASKKLGLIVLLAFGIILMNKIEIMEAQEEDKVCPLICYEAKYMTCLKMGDKHLEPVCNCCLAPKGCTLHLQNGQNLYC</sequence>
<gene>
    <name evidence="5" type="ORF">RND81_01G212000</name>
</gene>
<proteinExistence type="inferred from homology"/>
<dbReference type="Proteomes" id="UP001443914">
    <property type="component" value="Unassembled WGS sequence"/>
</dbReference>
<dbReference type="Pfam" id="PF02428">
    <property type="entry name" value="Prot_inhib_II"/>
    <property type="match status" value="1"/>
</dbReference>
<protein>
    <submittedName>
        <fullName evidence="5">Uncharacterized protein</fullName>
    </submittedName>
</protein>
<dbReference type="Gene3D" id="3.30.60.30">
    <property type="match status" value="1"/>
</dbReference>
<dbReference type="PANTHER" id="PTHR33832:SF15">
    <property type="entry name" value="SERINE-TYPE ENDOPEPTIDASE INHIBITOR"/>
    <property type="match status" value="1"/>
</dbReference>
<dbReference type="InterPro" id="IPR051391">
    <property type="entry name" value="Protease_inhibitor_I20"/>
</dbReference>
<comment type="caution">
    <text evidence="5">The sequence shown here is derived from an EMBL/GenBank/DDBJ whole genome shotgun (WGS) entry which is preliminary data.</text>
</comment>
<evidence type="ECO:0000313" key="5">
    <source>
        <dbReference type="EMBL" id="KAK9758166.1"/>
    </source>
</evidence>
<evidence type="ECO:0000313" key="6">
    <source>
        <dbReference type="Proteomes" id="UP001443914"/>
    </source>
</evidence>
<evidence type="ECO:0000256" key="4">
    <source>
        <dbReference type="SAM" id="SignalP"/>
    </source>
</evidence>
<comment type="similarity">
    <text evidence="1">Belongs to the protease inhibitor I20 (potato type II proteinase inhibitor) family.</text>
</comment>
<name>A0AAW1NBG5_SAPOF</name>
<evidence type="ECO:0000256" key="2">
    <source>
        <dbReference type="ARBA" id="ARBA00022690"/>
    </source>
</evidence>
<organism evidence="5 6">
    <name type="scientific">Saponaria officinalis</name>
    <name type="common">Common soapwort</name>
    <name type="synonym">Lychnis saponaria</name>
    <dbReference type="NCBI Taxonomy" id="3572"/>
    <lineage>
        <taxon>Eukaryota</taxon>
        <taxon>Viridiplantae</taxon>
        <taxon>Streptophyta</taxon>
        <taxon>Embryophyta</taxon>
        <taxon>Tracheophyta</taxon>
        <taxon>Spermatophyta</taxon>
        <taxon>Magnoliopsida</taxon>
        <taxon>eudicotyledons</taxon>
        <taxon>Gunneridae</taxon>
        <taxon>Pentapetalae</taxon>
        <taxon>Caryophyllales</taxon>
        <taxon>Caryophyllaceae</taxon>
        <taxon>Caryophylleae</taxon>
        <taxon>Saponaria</taxon>
    </lineage>
</organism>
<keyword evidence="4" id="KW-0732">Signal</keyword>
<dbReference type="GO" id="GO:0004867">
    <property type="term" value="F:serine-type endopeptidase inhibitor activity"/>
    <property type="evidence" value="ECO:0007669"/>
    <property type="project" value="UniProtKB-KW"/>
</dbReference>
<evidence type="ECO:0000256" key="1">
    <source>
        <dbReference type="ARBA" id="ARBA00007766"/>
    </source>
</evidence>
<reference evidence="5" key="1">
    <citation type="submission" date="2024-03" db="EMBL/GenBank/DDBJ databases">
        <title>WGS assembly of Saponaria officinalis var. Norfolk2.</title>
        <authorList>
            <person name="Jenkins J."/>
            <person name="Shu S."/>
            <person name="Grimwood J."/>
            <person name="Barry K."/>
            <person name="Goodstein D."/>
            <person name="Schmutz J."/>
            <person name="Leebens-Mack J."/>
            <person name="Osbourn A."/>
        </authorList>
    </citation>
    <scope>NUCLEOTIDE SEQUENCE [LARGE SCALE GENOMIC DNA]</scope>
    <source>
        <strain evidence="5">JIC</strain>
    </source>
</reference>
<accession>A0AAW1NBG5</accession>
<feature type="signal peptide" evidence="4">
    <location>
        <begin position="1"/>
        <end position="27"/>
    </location>
</feature>
<feature type="chain" id="PRO_5043710518" evidence="4">
    <location>
        <begin position="28"/>
        <end position="79"/>
    </location>
</feature>